<comment type="function">
    <text evidence="2">Catalyzes phosphorolysis of the pyrimidine nucleosides uridine, thymidine and 2'-deoxyuridine with the formation of the corresponding pyrimidine base and ribose-1-phosphate.</text>
</comment>
<protein>
    <recommendedName>
        <fullName evidence="6">Pyrimidine-nucleoside phosphorylase</fullName>
        <ecNumber evidence="5">2.4.2.2</ecNumber>
    </recommendedName>
</protein>
<accession>A0A1G5RVU9</accession>
<reference evidence="12 13" key="1">
    <citation type="submission" date="2016-10" db="EMBL/GenBank/DDBJ databases">
        <authorList>
            <person name="de Groot N.N."/>
        </authorList>
    </citation>
    <scope>NUCLEOTIDE SEQUENCE [LARGE SCALE GENOMIC DNA]</scope>
    <source>
        <strain evidence="12 13">DSM 10317</strain>
    </source>
</reference>
<dbReference type="InterPro" id="IPR036566">
    <property type="entry name" value="PYNP-like_C_sf"/>
</dbReference>
<evidence type="ECO:0000256" key="4">
    <source>
        <dbReference type="ARBA" id="ARBA00011738"/>
    </source>
</evidence>
<dbReference type="SUPFAM" id="SSF52418">
    <property type="entry name" value="Nucleoside phosphorylase/phosphoribosyltransferase catalytic domain"/>
    <property type="match status" value="1"/>
</dbReference>
<dbReference type="Gene3D" id="3.90.1170.30">
    <property type="entry name" value="Pyrimidine nucleoside phosphorylase-like, C-terminal domain"/>
    <property type="match status" value="1"/>
</dbReference>
<dbReference type="Gene3D" id="3.40.1030.10">
    <property type="entry name" value="Nucleoside phosphorylase/phosphoribosyltransferase catalytic domain"/>
    <property type="match status" value="1"/>
</dbReference>
<dbReference type="NCBIfam" id="NF004747">
    <property type="entry name" value="PRK06078.1"/>
    <property type="match status" value="1"/>
</dbReference>
<evidence type="ECO:0000256" key="7">
    <source>
        <dbReference type="ARBA" id="ARBA00022676"/>
    </source>
</evidence>
<evidence type="ECO:0000259" key="11">
    <source>
        <dbReference type="SMART" id="SM00941"/>
    </source>
</evidence>
<dbReference type="PANTHER" id="PTHR10515">
    <property type="entry name" value="THYMIDINE PHOSPHORYLASE"/>
    <property type="match status" value="1"/>
</dbReference>
<dbReference type="InterPro" id="IPR000312">
    <property type="entry name" value="Glycosyl_Trfase_fam3"/>
</dbReference>
<dbReference type="Pfam" id="PF00591">
    <property type="entry name" value="Glycos_transf_3"/>
    <property type="match status" value="1"/>
</dbReference>
<dbReference type="EC" id="2.4.2.2" evidence="5"/>
<dbReference type="InterPro" id="IPR036320">
    <property type="entry name" value="Glycosyl_Trfase_fam3_N_dom_sf"/>
</dbReference>
<evidence type="ECO:0000313" key="12">
    <source>
        <dbReference type="EMBL" id="SCZ78244.1"/>
    </source>
</evidence>
<evidence type="ECO:0000256" key="8">
    <source>
        <dbReference type="ARBA" id="ARBA00022679"/>
    </source>
</evidence>
<dbReference type="SMART" id="SM00941">
    <property type="entry name" value="PYNP_C"/>
    <property type="match status" value="1"/>
</dbReference>
<dbReference type="InterPro" id="IPR035902">
    <property type="entry name" value="Nuc_phospho_transferase"/>
</dbReference>
<comment type="catalytic activity">
    <reaction evidence="9">
        <text>uridine + phosphate = alpha-D-ribose 1-phosphate + uracil</text>
        <dbReference type="Rhea" id="RHEA:24388"/>
        <dbReference type="ChEBI" id="CHEBI:16704"/>
        <dbReference type="ChEBI" id="CHEBI:17568"/>
        <dbReference type="ChEBI" id="CHEBI:43474"/>
        <dbReference type="ChEBI" id="CHEBI:57720"/>
        <dbReference type="EC" id="2.4.2.2"/>
    </reaction>
</comment>
<evidence type="ECO:0000256" key="3">
    <source>
        <dbReference type="ARBA" id="ARBA00006915"/>
    </source>
</evidence>
<feature type="domain" description="Pyrimidine nucleoside phosphorylase C-terminal" evidence="11">
    <location>
        <begin position="345"/>
        <end position="419"/>
    </location>
</feature>
<dbReference type="GO" id="GO:0006206">
    <property type="term" value="P:pyrimidine nucleobase metabolic process"/>
    <property type="evidence" value="ECO:0007669"/>
    <property type="project" value="InterPro"/>
</dbReference>
<dbReference type="RefSeq" id="WP_028247044.1">
    <property type="nucleotide sequence ID" value="NZ_FMWK01000005.1"/>
</dbReference>
<dbReference type="Gene3D" id="1.20.970.10">
    <property type="entry name" value="Transferase, Pyrimidine Nucleoside Phosphorylase, Chain C"/>
    <property type="match status" value="1"/>
</dbReference>
<dbReference type="InterPro" id="IPR000053">
    <property type="entry name" value="Thymidine/pyrmidine_PPase"/>
</dbReference>
<comment type="catalytic activity">
    <reaction evidence="10">
        <text>thymidine + phosphate = 2-deoxy-alpha-D-ribose 1-phosphate + thymine</text>
        <dbReference type="Rhea" id="RHEA:16037"/>
        <dbReference type="ChEBI" id="CHEBI:17748"/>
        <dbReference type="ChEBI" id="CHEBI:17821"/>
        <dbReference type="ChEBI" id="CHEBI:43474"/>
        <dbReference type="ChEBI" id="CHEBI:57259"/>
        <dbReference type="EC" id="2.4.2.2"/>
    </reaction>
</comment>
<evidence type="ECO:0000256" key="6">
    <source>
        <dbReference type="ARBA" id="ARBA00014680"/>
    </source>
</evidence>
<keyword evidence="8" id="KW-0808">Transferase</keyword>
<keyword evidence="7" id="KW-0328">Glycosyltransferase</keyword>
<dbReference type="Pfam" id="PF07831">
    <property type="entry name" value="PYNP_C"/>
    <property type="match status" value="1"/>
</dbReference>
<dbReference type="SUPFAM" id="SSF54680">
    <property type="entry name" value="Pyrimidine nucleoside phosphorylase C-terminal domain"/>
    <property type="match status" value="1"/>
</dbReference>
<evidence type="ECO:0000313" key="13">
    <source>
        <dbReference type="Proteomes" id="UP000199428"/>
    </source>
</evidence>
<evidence type="ECO:0000256" key="1">
    <source>
        <dbReference type="ARBA" id="ARBA00001066"/>
    </source>
</evidence>
<name>A0A1G5RVU9_PSEXY</name>
<organism evidence="12 13">
    <name type="scientific">Pseudobutyrivibrio xylanivorans</name>
    <dbReference type="NCBI Taxonomy" id="185007"/>
    <lineage>
        <taxon>Bacteria</taxon>
        <taxon>Bacillati</taxon>
        <taxon>Bacillota</taxon>
        <taxon>Clostridia</taxon>
        <taxon>Lachnospirales</taxon>
        <taxon>Lachnospiraceae</taxon>
        <taxon>Pseudobutyrivibrio</taxon>
    </lineage>
</organism>
<dbReference type="GO" id="GO:0005829">
    <property type="term" value="C:cytosol"/>
    <property type="evidence" value="ECO:0007669"/>
    <property type="project" value="TreeGrafter"/>
</dbReference>
<dbReference type="NCBIfam" id="NF004490">
    <property type="entry name" value="PRK05820.1"/>
    <property type="match status" value="1"/>
</dbReference>
<dbReference type="Pfam" id="PF02885">
    <property type="entry name" value="Glycos_trans_3N"/>
    <property type="match status" value="1"/>
</dbReference>
<evidence type="ECO:0000256" key="2">
    <source>
        <dbReference type="ARBA" id="ARBA00003877"/>
    </source>
</evidence>
<comment type="catalytic activity">
    <reaction evidence="1">
        <text>2'-deoxyuridine + phosphate = 2-deoxy-alpha-D-ribose 1-phosphate + uracil</text>
        <dbReference type="Rhea" id="RHEA:22824"/>
        <dbReference type="ChEBI" id="CHEBI:16450"/>
        <dbReference type="ChEBI" id="CHEBI:17568"/>
        <dbReference type="ChEBI" id="CHEBI:43474"/>
        <dbReference type="ChEBI" id="CHEBI:57259"/>
        <dbReference type="EC" id="2.4.2.2"/>
    </reaction>
</comment>
<dbReference type="GO" id="GO:0004645">
    <property type="term" value="F:1,4-alpha-oligoglucan phosphorylase activity"/>
    <property type="evidence" value="ECO:0007669"/>
    <property type="project" value="InterPro"/>
</dbReference>
<dbReference type="NCBIfam" id="TIGR02644">
    <property type="entry name" value="Y_phosphoryl"/>
    <property type="match status" value="1"/>
</dbReference>
<comment type="subunit">
    <text evidence="4">Homodimer.</text>
</comment>
<sequence length="434" mass="46641">MRMYDLIEKKKLGQELSTEEIYHIIDGYTKGDIPDYQISALLMAIYFNGMNVRERYDLTMAMRDSGDILDLSSIDGVKIDKHSTGGVGDKVTLVLGPIIASIGVPVAKMSGRGLGHTGGTIDKLEAFPGFNAELSDDQFINQVNSIKIAVTGQSKNLAPADKKLYALRDVTATVDEISLITGSIMSKKLAAGTDAIVLDVTVGDGAFMKNKESALELAKSMVDIGKRADKKIAAVLTNMDEPLGYAIGNDLEVIEAIDALNGKGPEDLMTVVYELGSQMIVFSGIETDKAKAKELMKEAVASGKAFDKFVEFIDAQGGDSSYAKDTNKFKPATHIIPVNAEADGYVHAIKAEAIGLASMSLGGGRETFDDVIDMAVGIVLNKKVGDEIKKGEPICYIHANDQGKIAHAEEMIRNATVISPEKCNHMDLIIDIVE</sequence>
<dbReference type="FunFam" id="3.40.1030.10:FF:000003">
    <property type="entry name" value="Pyrimidine-nucleoside phosphorylase"/>
    <property type="match status" value="1"/>
</dbReference>
<proteinExistence type="inferred from homology"/>
<dbReference type="InterPro" id="IPR017459">
    <property type="entry name" value="Glycosyl_Trfase_fam3_N_dom"/>
</dbReference>
<dbReference type="AlphaFoldDB" id="A0A1G5RVU9"/>
<dbReference type="InterPro" id="IPR017872">
    <property type="entry name" value="Pyrmidine_PPase_CS"/>
</dbReference>
<evidence type="ECO:0000256" key="9">
    <source>
        <dbReference type="ARBA" id="ARBA00048453"/>
    </source>
</evidence>
<dbReference type="Proteomes" id="UP000199428">
    <property type="component" value="Unassembled WGS sequence"/>
</dbReference>
<dbReference type="PROSITE" id="PS00647">
    <property type="entry name" value="THYMID_PHOSPHORYLASE"/>
    <property type="match status" value="1"/>
</dbReference>
<comment type="similarity">
    <text evidence="3">Belongs to the thymidine/pyrimidine-nucleoside phosphorylase family.</text>
</comment>
<dbReference type="EMBL" id="FMWK01000005">
    <property type="protein sequence ID" value="SCZ78244.1"/>
    <property type="molecule type" value="Genomic_DNA"/>
</dbReference>
<dbReference type="SUPFAM" id="SSF47648">
    <property type="entry name" value="Nucleoside phosphorylase/phosphoribosyltransferase N-terminal domain"/>
    <property type="match status" value="1"/>
</dbReference>
<dbReference type="PANTHER" id="PTHR10515:SF0">
    <property type="entry name" value="THYMIDINE PHOSPHORYLASE"/>
    <property type="match status" value="1"/>
</dbReference>
<evidence type="ECO:0000256" key="5">
    <source>
        <dbReference type="ARBA" id="ARBA00011889"/>
    </source>
</evidence>
<evidence type="ECO:0000256" key="10">
    <source>
        <dbReference type="ARBA" id="ARBA00048525"/>
    </source>
</evidence>
<dbReference type="PIRSF" id="PIRSF000478">
    <property type="entry name" value="TP_PyNP"/>
    <property type="match status" value="1"/>
</dbReference>
<dbReference type="GO" id="GO:0006213">
    <property type="term" value="P:pyrimidine nucleoside metabolic process"/>
    <property type="evidence" value="ECO:0007669"/>
    <property type="project" value="InterPro"/>
</dbReference>
<dbReference type="InterPro" id="IPR018090">
    <property type="entry name" value="Pyrmidine_PPas_bac/euk"/>
</dbReference>
<gene>
    <name evidence="12" type="ORF">SAMN02910350_01161</name>
</gene>
<dbReference type="InterPro" id="IPR013102">
    <property type="entry name" value="PYNP_C"/>
</dbReference>
<dbReference type="GO" id="GO:0009032">
    <property type="term" value="F:thymidine phosphorylase activity"/>
    <property type="evidence" value="ECO:0007669"/>
    <property type="project" value="TreeGrafter"/>
</dbReference>